<evidence type="ECO:0000256" key="1">
    <source>
        <dbReference type="ARBA" id="ARBA00004651"/>
    </source>
</evidence>
<dbReference type="Pfam" id="PF07885">
    <property type="entry name" value="Ion_trans_2"/>
    <property type="match status" value="1"/>
</dbReference>
<dbReference type="PROSITE" id="PS51201">
    <property type="entry name" value="RCK_N"/>
    <property type="match status" value="1"/>
</dbReference>
<feature type="transmembrane region" description="Helical" evidence="2">
    <location>
        <begin position="7"/>
        <end position="27"/>
    </location>
</feature>
<dbReference type="Gene3D" id="3.40.50.720">
    <property type="entry name" value="NAD(P)-binding Rossmann-like Domain"/>
    <property type="match status" value="1"/>
</dbReference>
<dbReference type="InterPro" id="IPR036291">
    <property type="entry name" value="NAD(P)-bd_dom_sf"/>
</dbReference>
<keyword evidence="6" id="KW-1185">Reference proteome</keyword>
<keyword evidence="2" id="KW-0472">Membrane</keyword>
<dbReference type="PROSITE" id="PS51202">
    <property type="entry name" value="RCK_C"/>
    <property type="match status" value="1"/>
</dbReference>
<evidence type="ECO:0000256" key="2">
    <source>
        <dbReference type="SAM" id="Phobius"/>
    </source>
</evidence>
<dbReference type="RefSeq" id="WP_252663878.1">
    <property type="nucleotide sequence ID" value="NZ_CP098611.1"/>
</dbReference>
<dbReference type="Proteomes" id="UP001056708">
    <property type="component" value="Chromosome"/>
</dbReference>
<keyword evidence="5" id="KW-0406">Ion transport</keyword>
<name>A0ABY5ARK6_9CYAN</name>
<dbReference type="Gene3D" id="1.10.287.70">
    <property type="match status" value="1"/>
</dbReference>
<dbReference type="InterPro" id="IPR003148">
    <property type="entry name" value="RCK_N"/>
</dbReference>
<organism evidence="5 6">
    <name type="scientific">Phormidium yuhuli AB48</name>
    <dbReference type="NCBI Taxonomy" id="2940671"/>
    <lineage>
        <taxon>Bacteria</taxon>
        <taxon>Bacillati</taxon>
        <taxon>Cyanobacteriota</taxon>
        <taxon>Cyanophyceae</taxon>
        <taxon>Oscillatoriophycideae</taxon>
        <taxon>Oscillatoriales</taxon>
        <taxon>Oscillatoriaceae</taxon>
        <taxon>Phormidium</taxon>
        <taxon>Phormidium yuhuli</taxon>
    </lineage>
</organism>
<evidence type="ECO:0000313" key="6">
    <source>
        <dbReference type="Proteomes" id="UP001056708"/>
    </source>
</evidence>
<keyword evidence="5" id="KW-0407">Ion channel</keyword>
<dbReference type="SUPFAM" id="SSF81324">
    <property type="entry name" value="Voltage-gated potassium channels"/>
    <property type="match status" value="1"/>
</dbReference>
<evidence type="ECO:0000259" key="4">
    <source>
        <dbReference type="PROSITE" id="PS51202"/>
    </source>
</evidence>
<keyword evidence="5" id="KW-0813">Transport</keyword>
<dbReference type="SUPFAM" id="SSF116726">
    <property type="entry name" value="TrkA C-terminal domain-like"/>
    <property type="match status" value="1"/>
</dbReference>
<evidence type="ECO:0000259" key="3">
    <source>
        <dbReference type="PROSITE" id="PS51201"/>
    </source>
</evidence>
<dbReference type="InterPro" id="IPR006037">
    <property type="entry name" value="RCK_C"/>
</dbReference>
<dbReference type="Gene3D" id="3.30.70.1450">
    <property type="entry name" value="Regulator of K+ conductance, C-terminal domain"/>
    <property type="match status" value="1"/>
</dbReference>
<dbReference type="PANTHER" id="PTHR43833:SF9">
    <property type="entry name" value="POTASSIUM CHANNEL PROTEIN YUGO-RELATED"/>
    <property type="match status" value="1"/>
</dbReference>
<keyword evidence="2" id="KW-1133">Transmembrane helix</keyword>
<sequence>MHRAFRQMLLGGVVFICTLAVAVVGYVLLGWELIDAVYMVIITMFGVGYSEVNPLESTTEKVFTIFVIIAGTSSAVYIVGGFIQMITEGEIHRALEAQRKTKGIEQLERHSIICGFGRMGQILAKRLYEARKPFVIIDRNPDLLETAESLGYLVQVGDAADEEVLLSVGIERALFLAAVLPEDAVNVFVTLTARGLKPSLRILARGEKPSTEKKLRLAGANLVVLPAEIGALQMSNYITQPTAFEFFEQEEGGHTLNEMLAQIHLQLIEVDIRGDSRLNGRSIGEVEIWAKGLFLIVALRRANGQTFSHPPASQMLHRGDTIMVIGHMEDILKFNYR</sequence>
<feature type="transmembrane region" description="Helical" evidence="2">
    <location>
        <begin position="33"/>
        <end position="50"/>
    </location>
</feature>
<gene>
    <name evidence="5" type="ORF">NEA10_03730</name>
</gene>
<keyword evidence="2" id="KW-0812">Transmembrane</keyword>
<proteinExistence type="predicted"/>
<dbReference type="Pfam" id="PF02080">
    <property type="entry name" value="TrkA_C"/>
    <property type="match status" value="1"/>
</dbReference>
<dbReference type="EMBL" id="CP098611">
    <property type="protein sequence ID" value="USR91849.1"/>
    <property type="molecule type" value="Genomic_DNA"/>
</dbReference>
<dbReference type="SUPFAM" id="SSF51735">
    <property type="entry name" value="NAD(P)-binding Rossmann-fold domains"/>
    <property type="match status" value="1"/>
</dbReference>
<feature type="transmembrane region" description="Helical" evidence="2">
    <location>
        <begin position="62"/>
        <end position="83"/>
    </location>
</feature>
<feature type="domain" description="RCK C-terminal" evidence="4">
    <location>
        <begin position="255"/>
        <end position="337"/>
    </location>
</feature>
<dbReference type="InterPro" id="IPR013099">
    <property type="entry name" value="K_chnl_dom"/>
</dbReference>
<dbReference type="PANTHER" id="PTHR43833">
    <property type="entry name" value="POTASSIUM CHANNEL PROTEIN 2-RELATED-RELATED"/>
    <property type="match status" value="1"/>
</dbReference>
<comment type="subcellular location">
    <subcellularLocation>
        <location evidence="1">Cell membrane</location>
        <topology evidence="1">Multi-pass membrane protein</topology>
    </subcellularLocation>
</comment>
<accession>A0ABY5ARK6</accession>
<reference evidence="5" key="1">
    <citation type="submission" date="2022-06" db="EMBL/GenBank/DDBJ databases">
        <title>Genome sequence of Phormidium yuhuli AB48 isolated from an industrial photobioreactor environment.</title>
        <authorList>
            <person name="Qiu Y."/>
            <person name="Noonan A.J.C."/>
            <person name="Dofher K."/>
            <person name="Koch M."/>
            <person name="Kieft B."/>
            <person name="Lin X."/>
            <person name="Ziels R.M."/>
            <person name="Hallam S.J."/>
        </authorList>
    </citation>
    <scope>NUCLEOTIDE SEQUENCE</scope>
    <source>
        <strain evidence="5">AB48</strain>
    </source>
</reference>
<dbReference type="Pfam" id="PF02254">
    <property type="entry name" value="TrkA_N"/>
    <property type="match status" value="1"/>
</dbReference>
<dbReference type="InterPro" id="IPR050721">
    <property type="entry name" value="Trk_Ktr_HKT_K-transport"/>
</dbReference>
<dbReference type="GO" id="GO:0034220">
    <property type="term" value="P:monoatomic ion transmembrane transport"/>
    <property type="evidence" value="ECO:0007669"/>
    <property type="project" value="UniProtKB-KW"/>
</dbReference>
<evidence type="ECO:0000313" key="5">
    <source>
        <dbReference type="EMBL" id="USR91849.1"/>
    </source>
</evidence>
<feature type="domain" description="RCK N-terminal" evidence="3">
    <location>
        <begin position="108"/>
        <end position="225"/>
    </location>
</feature>
<dbReference type="InterPro" id="IPR036721">
    <property type="entry name" value="RCK_C_sf"/>
</dbReference>
<protein>
    <submittedName>
        <fullName evidence="5">Potassium channel protein</fullName>
    </submittedName>
</protein>